<evidence type="ECO:0000256" key="3">
    <source>
        <dbReference type="ARBA" id="ARBA00022448"/>
    </source>
</evidence>
<feature type="transmembrane region" description="Helical" evidence="7">
    <location>
        <begin position="81"/>
        <end position="100"/>
    </location>
</feature>
<dbReference type="Pfam" id="PF16916">
    <property type="entry name" value="ZT_dimer"/>
    <property type="match status" value="1"/>
</dbReference>
<keyword evidence="11" id="KW-1185">Reference proteome</keyword>
<dbReference type="InterPro" id="IPR036837">
    <property type="entry name" value="Cation_efflux_CTD_sf"/>
</dbReference>
<dbReference type="NCBIfam" id="TIGR01297">
    <property type="entry name" value="CDF"/>
    <property type="match status" value="1"/>
</dbReference>
<dbReference type="InterPro" id="IPR027470">
    <property type="entry name" value="Cation_efflux_CTD"/>
</dbReference>
<organism evidence="10 11">
    <name type="scientific">Marinigracilibium pacificum</name>
    <dbReference type="NCBI Taxonomy" id="2729599"/>
    <lineage>
        <taxon>Bacteria</taxon>
        <taxon>Pseudomonadati</taxon>
        <taxon>Bacteroidota</taxon>
        <taxon>Cytophagia</taxon>
        <taxon>Cytophagales</taxon>
        <taxon>Flammeovirgaceae</taxon>
        <taxon>Marinigracilibium</taxon>
    </lineage>
</organism>
<dbReference type="AlphaFoldDB" id="A0A848J064"/>
<keyword evidence="4 7" id="KW-0812">Transmembrane</keyword>
<dbReference type="Pfam" id="PF01545">
    <property type="entry name" value="Cation_efflux"/>
    <property type="match status" value="1"/>
</dbReference>
<accession>A0A848J064</accession>
<feature type="transmembrane region" description="Helical" evidence="7">
    <location>
        <begin position="44"/>
        <end position="61"/>
    </location>
</feature>
<dbReference type="Proteomes" id="UP000559010">
    <property type="component" value="Unassembled WGS sequence"/>
</dbReference>
<evidence type="ECO:0000313" key="10">
    <source>
        <dbReference type="EMBL" id="NMM49041.1"/>
    </source>
</evidence>
<keyword evidence="6 7" id="KW-0472">Membrane</keyword>
<evidence type="ECO:0000256" key="7">
    <source>
        <dbReference type="SAM" id="Phobius"/>
    </source>
</evidence>
<dbReference type="GO" id="GO:0015093">
    <property type="term" value="F:ferrous iron transmembrane transporter activity"/>
    <property type="evidence" value="ECO:0007669"/>
    <property type="project" value="TreeGrafter"/>
</dbReference>
<dbReference type="PANTHER" id="PTHR43840:SF15">
    <property type="entry name" value="MITOCHONDRIAL METAL TRANSPORTER 1-RELATED"/>
    <property type="match status" value="1"/>
</dbReference>
<feature type="domain" description="Cation efflux protein transmembrane" evidence="8">
    <location>
        <begin position="13"/>
        <end position="205"/>
    </location>
</feature>
<evidence type="ECO:0000259" key="8">
    <source>
        <dbReference type="Pfam" id="PF01545"/>
    </source>
</evidence>
<comment type="subcellular location">
    <subcellularLocation>
        <location evidence="1">Membrane</location>
        <topology evidence="1">Multi-pass membrane protein</topology>
    </subcellularLocation>
</comment>
<dbReference type="GO" id="GO:0006882">
    <property type="term" value="P:intracellular zinc ion homeostasis"/>
    <property type="evidence" value="ECO:0007669"/>
    <property type="project" value="TreeGrafter"/>
</dbReference>
<dbReference type="Gene3D" id="1.20.1510.10">
    <property type="entry name" value="Cation efflux protein transmembrane domain"/>
    <property type="match status" value="1"/>
</dbReference>
<dbReference type="PANTHER" id="PTHR43840">
    <property type="entry name" value="MITOCHONDRIAL METAL TRANSPORTER 1-RELATED"/>
    <property type="match status" value="1"/>
</dbReference>
<dbReference type="GO" id="GO:0015341">
    <property type="term" value="F:zinc efflux antiporter activity"/>
    <property type="evidence" value="ECO:0007669"/>
    <property type="project" value="TreeGrafter"/>
</dbReference>
<keyword evidence="3" id="KW-0813">Transport</keyword>
<dbReference type="InterPro" id="IPR027469">
    <property type="entry name" value="Cation_efflux_TMD_sf"/>
</dbReference>
<evidence type="ECO:0000313" key="11">
    <source>
        <dbReference type="Proteomes" id="UP000559010"/>
    </source>
</evidence>
<feature type="transmembrane region" description="Helical" evidence="7">
    <location>
        <begin position="112"/>
        <end position="132"/>
    </location>
</feature>
<sequence length="330" mass="37063">MEKEQKILGFQKVIIFVGVILMVIKFIAYFHTRSNAILSDALESIVNVLTGSFALFSLYLAQQPRDINHPYGHGKIEFISASIEGTLIIIAGILIIGKSIYNFIIPNVVNELTIGIWLTVVTGSVNGLMGKVSEVRGKMIHSPTLVAAGKHLFSDFISSIGLILGLVLIYYTGIIWLDSLMAIIFGFVIIFSGYKVIRHSVGGLMDEADEEIMESIVKTLDANRRERWIDVHNLRTQRFGHLVHVDAHVTLPYYLSLKDAHDELKIMDSLVSEQFKETEFFIHADPCIPTSCPVCRISDCPVRKSPYLGTVTWKVRETMKNRKHTANDLK</sequence>
<evidence type="ECO:0000256" key="5">
    <source>
        <dbReference type="ARBA" id="ARBA00022989"/>
    </source>
</evidence>
<feature type="transmembrane region" description="Helical" evidence="7">
    <location>
        <begin position="152"/>
        <end position="173"/>
    </location>
</feature>
<dbReference type="GO" id="GO:0005886">
    <property type="term" value="C:plasma membrane"/>
    <property type="evidence" value="ECO:0007669"/>
    <property type="project" value="TreeGrafter"/>
</dbReference>
<feature type="transmembrane region" description="Helical" evidence="7">
    <location>
        <begin position="12"/>
        <end position="32"/>
    </location>
</feature>
<evidence type="ECO:0000256" key="4">
    <source>
        <dbReference type="ARBA" id="ARBA00022692"/>
    </source>
</evidence>
<feature type="domain" description="Cation efflux protein cytoplasmic" evidence="9">
    <location>
        <begin position="209"/>
        <end position="287"/>
    </location>
</feature>
<dbReference type="InterPro" id="IPR002524">
    <property type="entry name" value="Cation_efflux"/>
</dbReference>
<comment type="caution">
    <text evidence="10">The sequence shown here is derived from an EMBL/GenBank/DDBJ whole genome shotgun (WGS) entry which is preliminary data.</text>
</comment>
<dbReference type="InterPro" id="IPR050291">
    <property type="entry name" value="CDF_Transporter"/>
</dbReference>
<evidence type="ECO:0000256" key="2">
    <source>
        <dbReference type="ARBA" id="ARBA00008114"/>
    </source>
</evidence>
<dbReference type="Gene3D" id="3.30.70.1350">
    <property type="entry name" value="Cation efflux protein, cytoplasmic domain"/>
    <property type="match status" value="1"/>
</dbReference>
<feature type="transmembrane region" description="Helical" evidence="7">
    <location>
        <begin position="179"/>
        <end position="197"/>
    </location>
</feature>
<name>A0A848J064_9BACT</name>
<comment type="similarity">
    <text evidence="2">Belongs to the cation diffusion facilitator (CDF) transporter (TC 2.A.4) family.</text>
</comment>
<protein>
    <submittedName>
        <fullName evidence="10">Cation transporter</fullName>
    </submittedName>
</protein>
<dbReference type="RefSeq" id="WP_169681578.1">
    <property type="nucleotide sequence ID" value="NZ_JABBNU010000006.1"/>
</dbReference>
<dbReference type="InterPro" id="IPR058533">
    <property type="entry name" value="Cation_efflux_TM"/>
</dbReference>
<evidence type="ECO:0000256" key="1">
    <source>
        <dbReference type="ARBA" id="ARBA00004141"/>
    </source>
</evidence>
<gene>
    <name evidence="10" type="ORF">HH304_11575</name>
</gene>
<evidence type="ECO:0000259" key="9">
    <source>
        <dbReference type="Pfam" id="PF16916"/>
    </source>
</evidence>
<dbReference type="GO" id="GO:0015086">
    <property type="term" value="F:cadmium ion transmembrane transporter activity"/>
    <property type="evidence" value="ECO:0007669"/>
    <property type="project" value="TreeGrafter"/>
</dbReference>
<evidence type="ECO:0000256" key="6">
    <source>
        <dbReference type="ARBA" id="ARBA00023136"/>
    </source>
</evidence>
<keyword evidence="5 7" id="KW-1133">Transmembrane helix</keyword>
<dbReference type="EMBL" id="JABBNU010000006">
    <property type="protein sequence ID" value="NMM49041.1"/>
    <property type="molecule type" value="Genomic_DNA"/>
</dbReference>
<dbReference type="SUPFAM" id="SSF161111">
    <property type="entry name" value="Cation efflux protein transmembrane domain-like"/>
    <property type="match status" value="1"/>
</dbReference>
<dbReference type="SUPFAM" id="SSF160240">
    <property type="entry name" value="Cation efflux protein cytoplasmic domain-like"/>
    <property type="match status" value="1"/>
</dbReference>
<proteinExistence type="inferred from homology"/>
<reference evidence="10 11" key="1">
    <citation type="submission" date="2020-04" db="EMBL/GenBank/DDBJ databases">
        <title>Flammeovirgaceae bacterium KN852 isolated from deep sea.</title>
        <authorList>
            <person name="Zhang D.-C."/>
        </authorList>
    </citation>
    <scope>NUCLEOTIDE SEQUENCE [LARGE SCALE GENOMIC DNA]</scope>
    <source>
        <strain evidence="10 11">KN852</strain>
    </source>
</reference>